<evidence type="ECO:0000256" key="2">
    <source>
        <dbReference type="ARBA" id="ARBA00022714"/>
    </source>
</evidence>
<name>A0A2M7G3N0_9BACT</name>
<dbReference type="Pfam" id="PF00848">
    <property type="entry name" value="Ring_hydroxyl_A"/>
    <property type="match status" value="1"/>
</dbReference>
<comment type="cofactor">
    <cofactor evidence="1">
        <name>Fe cation</name>
        <dbReference type="ChEBI" id="CHEBI:24875"/>
    </cofactor>
</comment>
<accession>A0A2M7G3N0</accession>
<protein>
    <submittedName>
        <fullName evidence="8">Choline monooxygenase</fullName>
    </submittedName>
</protein>
<keyword evidence="5" id="KW-0408">Iron</keyword>
<comment type="caution">
    <text evidence="8">The sequence shown here is derived from an EMBL/GenBank/DDBJ whole genome shotgun (WGS) entry which is preliminary data.</text>
</comment>
<dbReference type="EMBL" id="PFFQ01000037">
    <property type="protein sequence ID" value="PIW16476.1"/>
    <property type="molecule type" value="Genomic_DNA"/>
</dbReference>
<dbReference type="InterPro" id="IPR015879">
    <property type="entry name" value="Ring_hydroxy_dOase_asu_C_dom"/>
</dbReference>
<proteinExistence type="predicted"/>
<dbReference type="SUPFAM" id="SSF50022">
    <property type="entry name" value="ISP domain"/>
    <property type="match status" value="1"/>
</dbReference>
<evidence type="ECO:0000256" key="3">
    <source>
        <dbReference type="ARBA" id="ARBA00022723"/>
    </source>
</evidence>
<dbReference type="AlphaFoldDB" id="A0A2M7G3N0"/>
<dbReference type="PROSITE" id="PS51296">
    <property type="entry name" value="RIESKE"/>
    <property type="match status" value="1"/>
</dbReference>
<dbReference type="PANTHER" id="PTHR43756:SF5">
    <property type="entry name" value="CHOLINE MONOOXYGENASE, CHLOROPLASTIC"/>
    <property type="match status" value="1"/>
</dbReference>
<dbReference type="CDD" id="cd03469">
    <property type="entry name" value="Rieske_RO_Alpha_N"/>
    <property type="match status" value="1"/>
</dbReference>
<dbReference type="GO" id="GO:0051537">
    <property type="term" value="F:2 iron, 2 sulfur cluster binding"/>
    <property type="evidence" value="ECO:0007669"/>
    <property type="project" value="UniProtKB-KW"/>
</dbReference>
<evidence type="ECO:0000259" key="7">
    <source>
        <dbReference type="PROSITE" id="PS51296"/>
    </source>
</evidence>
<organism evidence="8 9">
    <name type="scientific">bacterium (Candidatus Blackallbacteria) CG17_big_fil_post_rev_8_21_14_2_50_48_46</name>
    <dbReference type="NCBI Taxonomy" id="2014261"/>
    <lineage>
        <taxon>Bacteria</taxon>
        <taxon>Candidatus Blackallbacteria</taxon>
    </lineage>
</organism>
<feature type="domain" description="Rieske" evidence="7">
    <location>
        <begin position="52"/>
        <end position="150"/>
    </location>
</feature>
<dbReference type="InterPro" id="IPR036922">
    <property type="entry name" value="Rieske_2Fe-2S_sf"/>
</dbReference>
<dbReference type="InterPro" id="IPR017941">
    <property type="entry name" value="Rieske_2Fe-2S"/>
</dbReference>
<reference evidence="8 9" key="1">
    <citation type="submission" date="2017-09" db="EMBL/GenBank/DDBJ databases">
        <title>Depth-based differentiation of microbial function through sediment-hosted aquifers and enrichment of novel symbionts in the deep terrestrial subsurface.</title>
        <authorList>
            <person name="Probst A.J."/>
            <person name="Ladd B."/>
            <person name="Jarett J.K."/>
            <person name="Geller-Mcgrath D.E."/>
            <person name="Sieber C.M."/>
            <person name="Emerson J.B."/>
            <person name="Anantharaman K."/>
            <person name="Thomas B.C."/>
            <person name="Malmstrom R."/>
            <person name="Stieglmeier M."/>
            <person name="Klingl A."/>
            <person name="Woyke T."/>
            <person name="Ryan C.M."/>
            <person name="Banfield J.F."/>
        </authorList>
    </citation>
    <scope>NUCLEOTIDE SEQUENCE [LARGE SCALE GENOMIC DNA]</scope>
    <source>
        <strain evidence="8">CG17_big_fil_post_rev_8_21_14_2_50_48_46</strain>
    </source>
</reference>
<evidence type="ECO:0000256" key="4">
    <source>
        <dbReference type="ARBA" id="ARBA00023002"/>
    </source>
</evidence>
<dbReference type="Proteomes" id="UP000231019">
    <property type="component" value="Unassembled WGS sequence"/>
</dbReference>
<dbReference type="GO" id="GO:0005506">
    <property type="term" value="F:iron ion binding"/>
    <property type="evidence" value="ECO:0007669"/>
    <property type="project" value="InterPro"/>
</dbReference>
<evidence type="ECO:0000256" key="5">
    <source>
        <dbReference type="ARBA" id="ARBA00023004"/>
    </source>
</evidence>
<dbReference type="GO" id="GO:0004497">
    <property type="term" value="F:monooxygenase activity"/>
    <property type="evidence" value="ECO:0007669"/>
    <property type="project" value="UniProtKB-KW"/>
</dbReference>
<keyword evidence="4" id="KW-0560">Oxidoreductase</keyword>
<evidence type="ECO:0000313" key="9">
    <source>
        <dbReference type="Proteomes" id="UP000231019"/>
    </source>
</evidence>
<evidence type="ECO:0000313" key="8">
    <source>
        <dbReference type="EMBL" id="PIW16476.1"/>
    </source>
</evidence>
<dbReference type="PANTHER" id="PTHR43756">
    <property type="entry name" value="CHOLINE MONOOXYGENASE, CHLOROPLASTIC"/>
    <property type="match status" value="1"/>
</dbReference>
<evidence type="ECO:0000256" key="1">
    <source>
        <dbReference type="ARBA" id="ARBA00001962"/>
    </source>
</evidence>
<keyword evidence="8" id="KW-0503">Monooxygenase</keyword>
<keyword evidence="2" id="KW-0001">2Fe-2S</keyword>
<dbReference type="SUPFAM" id="SSF55961">
    <property type="entry name" value="Bet v1-like"/>
    <property type="match status" value="1"/>
</dbReference>
<keyword evidence="6" id="KW-0411">Iron-sulfur</keyword>
<dbReference type="Gene3D" id="3.90.380.10">
    <property type="entry name" value="Naphthalene 1,2-dioxygenase Alpha Subunit, Chain A, domain 1"/>
    <property type="match status" value="2"/>
</dbReference>
<sequence length="362" mass="41660">MLFFEIDSDISVAETLPAEAYRSQSLHEQLIERVLAPSWQWFGSASLLSEVGQAIPWSFLPGSVQEPLLLTRDTQEHLHCLSNTCTHRGSILLDQPCQGRFLRCPYHNRSFELNGKFRAMPGFEDVKNFPTERDSLPRVPFENWQGFLFAALQPSLKFADWIAPIQERLGWVPWKEFQFSQERSRDYLLKANWMLYVDNYLEGFHIPYVHPALAQVLDADTYEVMPLPWGVLQIGFASDPAVPVFDFPSFHPDAGQRVAAYYFWLFPNLMLNLYPWGLSVNIILPQAVDQTLVRYQTFLWKPEFLGQGAGADPGLVEQEDQQIIARVQAGIQSRLYHRGRYSPSQETGVHHFHRLLAQVLHA</sequence>
<dbReference type="Gene3D" id="2.102.10.10">
    <property type="entry name" value="Rieske [2Fe-2S] iron-sulphur domain"/>
    <property type="match status" value="1"/>
</dbReference>
<dbReference type="InterPro" id="IPR001663">
    <property type="entry name" value="Rng_hydr_dOase-A"/>
</dbReference>
<keyword evidence="3" id="KW-0479">Metal-binding</keyword>
<evidence type="ECO:0000256" key="6">
    <source>
        <dbReference type="ARBA" id="ARBA00023014"/>
    </source>
</evidence>
<gene>
    <name evidence="8" type="ORF">COW36_11950</name>
</gene>
<dbReference type="Pfam" id="PF00355">
    <property type="entry name" value="Rieske"/>
    <property type="match status" value="1"/>
</dbReference>